<reference evidence="4 5" key="1">
    <citation type="submission" date="2016-01" db="EMBL/GenBank/DDBJ databases">
        <title>The new phylogeny of the genus Mycobacterium.</title>
        <authorList>
            <person name="Tarcisio F."/>
            <person name="Conor M."/>
            <person name="Antonella G."/>
            <person name="Elisabetta G."/>
            <person name="Giulia F.S."/>
            <person name="Sara T."/>
            <person name="Anna F."/>
            <person name="Clotilde B."/>
            <person name="Roberto B."/>
            <person name="Veronica D.S."/>
            <person name="Fabio R."/>
            <person name="Monica P."/>
            <person name="Olivier J."/>
            <person name="Enrico T."/>
            <person name="Nicola S."/>
        </authorList>
    </citation>
    <scope>NUCLEOTIDE SEQUENCE [LARGE SCALE GENOMIC DNA]</scope>
    <source>
        <strain evidence="4 5">DSM 44616</strain>
    </source>
</reference>
<evidence type="ECO:0000259" key="3">
    <source>
        <dbReference type="Pfam" id="PF13191"/>
    </source>
</evidence>
<evidence type="ECO:0000256" key="1">
    <source>
        <dbReference type="ARBA" id="ARBA00022741"/>
    </source>
</evidence>
<evidence type="ECO:0000313" key="5">
    <source>
        <dbReference type="Proteomes" id="UP000193387"/>
    </source>
</evidence>
<dbReference type="GO" id="GO:0005737">
    <property type="term" value="C:cytoplasm"/>
    <property type="evidence" value="ECO:0007669"/>
    <property type="project" value="TreeGrafter"/>
</dbReference>
<accession>A0AAJ3TWF0</accession>
<dbReference type="GO" id="GO:0005524">
    <property type="term" value="F:ATP binding"/>
    <property type="evidence" value="ECO:0007669"/>
    <property type="project" value="UniProtKB-KW"/>
</dbReference>
<dbReference type="GO" id="GO:0004016">
    <property type="term" value="F:adenylate cyclase activity"/>
    <property type="evidence" value="ECO:0007669"/>
    <property type="project" value="TreeGrafter"/>
</dbReference>
<dbReference type="PANTHER" id="PTHR16305">
    <property type="entry name" value="TESTICULAR SOLUBLE ADENYLYL CYCLASE"/>
    <property type="match status" value="1"/>
</dbReference>
<dbReference type="AlphaFoldDB" id="A0AAJ3TWF0"/>
<dbReference type="Pfam" id="PF13191">
    <property type="entry name" value="AAA_16"/>
    <property type="match status" value="1"/>
</dbReference>
<sequence length="316" mass="34041">MLLRGRAALMVAPAPLVPRRPSHARTVDQFLTAATQRPASLVVDGEACIGKTTFWLDALAQARERGFLLLVAQTAAAESELAYAGLADLLGSIELPIPELPGPQQRALTAVLSHTDGGDHGSDHGSDWRVLAEAFLTVIERLGEQAPVLIAIDDLQWLDMPSRRVLGYAARRLVSRVGVLATVPADAAPTGRGSSLKLSRPDAMRRITVLPMSLSGLHELFLRRLQRSFTRPAMARIHELSGGNPYYALELARQFDGHMADAAPRLPDSIVHGVRNRLDRLSPRVREVLLAAACARSPTVGVLAVVTREVVNGVPA</sequence>
<comment type="caution">
    <text evidence="4">The sequence shown here is derived from an EMBL/GenBank/DDBJ whole genome shotgun (WGS) entry which is preliminary data.</text>
</comment>
<keyword evidence="2" id="KW-0067">ATP-binding</keyword>
<name>A0AAJ3TWF0_9MYCO</name>
<keyword evidence="1" id="KW-0547">Nucleotide-binding</keyword>
<proteinExistence type="predicted"/>
<dbReference type="EMBL" id="LQPR01000034">
    <property type="protein sequence ID" value="ORW71134.1"/>
    <property type="molecule type" value="Genomic_DNA"/>
</dbReference>
<evidence type="ECO:0000256" key="2">
    <source>
        <dbReference type="ARBA" id="ARBA00022840"/>
    </source>
</evidence>
<organism evidence="4 5">
    <name type="scientific">Mycobacterium saskatchewanense</name>
    <dbReference type="NCBI Taxonomy" id="220927"/>
    <lineage>
        <taxon>Bacteria</taxon>
        <taxon>Bacillati</taxon>
        <taxon>Actinomycetota</taxon>
        <taxon>Actinomycetes</taxon>
        <taxon>Mycobacteriales</taxon>
        <taxon>Mycobacteriaceae</taxon>
        <taxon>Mycobacterium</taxon>
        <taxon>Mycobacterium simiae complex</taxon>
    </lineage>
</organism>
<gene>
    <name evidence="4" type="ORF">AWC23_01055</name>
</gene>
<evidence type="ECO:0000313" key="4">
    <source>
        <dbReference type="EMBL" id="ORW71134.1"/>
    </source>
</evidence>
<keyword evidence="5" id="KW-1185">Reference proteome</keyword>
<dbReference type="PANTHER" id="PTHR16305:SF35">
    <property type="entry name" value="TRANSCRIPTIONAL ACTIVATOR DOMAIN"/>
    <property type="match status" value="1"/>
</dbReference>
<protein>
    <recommendedName>
        <fullName evidence="3">Orc1-like AAA ATPase domain-containing protein</fullName>
    </recommendedName>
</protein>
<dbReference type="Proteomes" id="UP000193387">
    <property type="component" value="Unassembled WGS sequence"/>
</dbReference>
<feature type="domain" description="Orc1-like AAA ATPase" evidence="3">
    <location>
        <begin position="28"/>
        <end position="174"/>
    </location>
</feature>
<dbReference type="InterPro" id="IPR041664">
    <property type="entry name" value="AAA_16"/>
</dbReference>